<dbReference type="Proteomes" id="UP000243342">
    <property type="component" value="Unassembled WGS sequence"/>
</dbReference>
<dbReference type="AlphaFoldDB" id="A0A1J7BHJ6"/>
<comment type="caution">
    <text evidence="3">The sequence shown here is derived from an EMBL/GenBank/DDBJ whole genome shotgun (WGS) entry which is preliminary data.</text>
</comment>
<feature type="compositionally biased region" description="Low complexity" evidence="1">
    <location>
        <begin position="156"/>
        <end position="174"/>
    </location>
</feature>
<sequence length="174" mass="17132">MKRVGWRGPWRMLPAGSTTAARLPFVLLMVGLLVSGLVGLLLLNTALNSGSFRLSALQQETKRKEDAAEGLRQRIQQESAPGALAKRAGSLGMVPGGAPAFLAPGGGVKGDPSPAAYAPAPVASPTPASPSPAASPSGAAAPSPGTPPRAGGGSPGPSVSPSPSVSPTSSGVKR</sequence>
<gene>
    <name evidence="3" type="ORF">BIV57_07250</name>
</gene>
<feature type="compositionally biased region" description="Low complexity" evidence="1">
    <location>
        <begin position="131"/>
        <end position="143"/>
    </location>
</feature>
<evidence type="ECO:0000313" key="4">
    <source>
        <dbReference type="Proteomes" id="UP000243342"/>
    </source>
</evidence>
<proteinExistence type="predicted"/>
<feature type="compositionally biased region" description="Low complexity" evidence="1">
    <location>
        <begin position="112"/>
        <end position="121"/>
    </location>
</feature>
<keyword evidence="2" id="KW-0812">Transmembrane</keyword>
<evidence type="ECO:0000256" key="2">
    <source>
        <dbReference type="SAM" id="Phobius"/>
    </source>
</evidence>
<evidence type="ECO:0000256" key="1">
    <source>
        <dbReference type="SAM" id="MobiDB-lite"/>
    </source>
</evidence>
<reference evidence="3 4" key="1">
    <citation type="submission" date="2016-10" db="EMBL/GenBank/DDBJ databases">
        <title>Genome sequence of Streptomyces gilvigriseus MUSC 26.</title>
        <authorList>
            <person name="Lee L.-H."/>
            <person name="Ser H.-L."/>
        </authorList>
    </citation>
    <scope>NUCLEOTIDE SEQUENCE [LARGE SCALE GENOMIC DNA]</scope>
    <source>
        <strain evidence="3 4">MUSC 26</strain>
    </source>
</reference>
<evidence type="ECO:0000313" key="3">
    <source>
        <dbReference type="EMBL" id="OIV38167.1"/>
    </source>
</evidence>
<feature type="region of interest" description="Disordered" evidence="1">
    <location>
        <begin position="65"/>
        <end position="174"/>
    </location>
</feature>
<evidence type="ECO:0008006" key="5">
    <source>
        <dbReference type="Google" id="ProtNLM"/>
    </source>
</evidence>
<feature type="transmembrane region" description="Helical" evidence="2">
    <location>
        <begin position="20"/>
        <end position="43"/>
    </location>
</feature>
<keyword evidence="4" id="KW-1185">Reference proteome</keyword>
<dbReference type="EMBL" id="MLCF01000028">
    <property type="protein sequence ID" value="OIV38167.1"/>
    <property type="molecule type" value="Genomic_DNA"/>
</dbReference>
<dbReference type="RefSeq" id="WP_071655870.1">
    <property type="nucleotide sequence ID" value="NZ_MLCF01000028.1"/>
</dbReference>
<organism evidence="3 4">
    <name type="scientific">Mangrovactinospora gilvigrisea</name>
    <dbReference type="NCBI Taxonomy" id="1428644"/>
    <lineage>
        <taxon>Bacteria</taxon>
        <taxon>Bacillati</taxon>
        <taxon>Actinomycetota</taxon>
        <taxon>Actinomycetes</taxon>
        <taxon>Kitasatosporales</taxon>
        <taxon>Streptomycetaceae</taxon>
        <taxon>Mangrovactinospora</taxon>
    </lineage>
</organism>
<dbReference type="STRING" id="1428644.BIV57_07250"/>
<name>A0A1J7BHJ6_9ACTN</name>
<accession>A0A1J7BHJ6</accession>
<protein>
    <recommendedName>
        <fullName evidence="5">Cell division protein FtsL</fullName>
    </recommendedName>
</protein>
<keyword evidence="2" id="KW-1133">Transmembrane helix</keyword>
<keyword evidence="2" id="KW-0472">Membrane</keyword>
<dbReference type="OrthoDB" id="3873701at2"/>